<dbReference type="GeneID" id="9688587"/>
<dbReference type="InterPro" id="IPR003891">
    <property type="entry name" value="Initiation_fac_eIF4g_MI"/>
</dbReference>
<dbReference type="PANTHER" id="PTHR23253:SF53">
    <property type="entry name" value="EUKARYOTIC TRANSLATION INITIATION FACTOR ISOFORM 4G-1"/>
    <property type="match status" value="1"/>
</dbReference>
<comment type="similarity">
    <text evidence="1">Belongs to the eukaryotic initiation factor 4G family.</text>
</comment>
<keyword evidence="3" id="KW-0648">Protein biosynthesis</keyword>
<gene>
    <name evidence="6" type="primary">EIF4G</name>
    <name evidence="6" type="ORF">MICPUCDRAFT_42607</name>
</gene>
<dbReference type="OrthoDB" id="514777at2759"/>
<dbReference type="EMBL" id="GG663747">
    <property type="protein sequence ID" value="EEH52881.1"/>
    <property type="molecule type" value="Genomic_DNA"/>
</dbReference>
<sequence length="739" mass="77912">MSAGGPVSLRPGGAGVSLRPGGDAAGAASPFSSFAMGSKPQAPSVDNAKRLNSEDVVKYTKEFMMQFKERYTEIPVELATSPLEVVINDVNERSDDDDDDATPGGQWGKKETDGGDPLSSKSGSSKSSSDAKDWHAKPTPASEAADRKAGKQSKKQGGRVDLTPLPEGTEGATIVKAANAWSRGGADDDRARVTRLIKGILNKITPEKFDRLMEQLLEAGIDDADILAETISIVFDKAIWEPGFCSMYADVCLRLSKELPEFPSAEPGGKPTTFKRVLLNTCQEEFEGAGKAREELANIADAAERNAATKRVKVRTMGNIKLIGELYKKHMIAEKIMNACVADLLGPPSQTPPEENVEALCNLLVAAGKELEASPKLPKQMMDMYFARLKALSESEAMDSRVRFLCRDVIELRKAEWVPRVKKLEAMTLNEIHAEAAAALGIAPAQAEEILFPEGPGAVGDGWEVVGKGKGSGGGSGSGSGGGKSALSGPYVASKHGDRAMPTEREKAKLDAAARAAAAAACRLRPAAGEDGGASSSGGGTLNAEKIDAMIDSMIDEYTNVGDVKEAVLCVKEIQKEAKDSAAAITSCASKLVSHVVDLSQEKARDLVIALLAAMVHDCDVPDVVISTALGEPVMALDDIAIDVPMAPKLLGVMTARLVSANALDAAFIKTSAQEIEDVLYRREFAAAAFKELNAEGAKGAKATVDAAGIDVAKLLGGDPEFDSPIGEFLEKQGLKELC</sequence>
<dbReference type="InterPro" id="IPR016024">
    <property type="entry name" value="ARM-type_fold"/>
</dbReference>
<dbReference type="PROSITE" id="PS51366">
    <property type="entry name" value="MI"/>
    <property type="match status" value="1"/>
</dbReference>
<dbReference type="RefSeq" id="XP_003062942.1">
    <property type="nucleotide sequence ID" value="XM_003062896.1"/>
</dbReference>
<accession>C1N5C3</accession>
<dbReference type="eggNOG" id="KOG0401">
    <property type="taxonomic scope" value="Eukaryota"/>
</dbReference>
<feature type="compositionally biased region" description="Low complexity" evidence="4">
    <location>
        <begin position="20"/>
        <end position="38"/>
    </location>
</feature>
<feature type="compositionally biased region" description="Gly residues" evidence="4">
    <location>
        <begin position="468"/>
        <end position="484"/>
    </location>
</feature>
<evidence type="ECO:0000313" key="6">
    <source>
        <dbReference type="EMBL" id="EEH52881.1"/>
    </source>
</evidence>
<protein>
    <submittedName>
        <fullName evidence="6">Eukaryotic initiation factor</fullName>
    </submittedName>
</protein>
<feature type="region of interest" description="Disordered" evidence="4">
    <location>
        <begin position="465"/>
        <end position="501"/>
    </location>
</feature>
<dbReference type="STRING" id="564608.C1N5C3"/>
<dbReference type="SMART" id="SM00543">
    <property type="entry name" value="MIF4G"/>
    <property type="match status" value="1"/>
</dbReference>
<dbReference type="PANTHER" id="PTHR23253">
    <property type="entry name" value="EUKARYOTIC TRANSLATION INITIATION FACTOR 4 GAMMA"/>
    <property type="match status" value="1"/>
</dbReference>
<dbReference type="AlphaFoldDB" id="C1N5C3"/>
<dbReference type="Pfam" id="PF02854">
    <property type="entry name" value="MIF4G"/>
    <property type="match status" value="1"/>
</dbReference>
<reference evidence="6 7" key="1">
    <citation type="journal article" date="2009" name="Science">
        <title>Green evolution and dynamic adaptations revealed by genomes of the marine picoeukaryotes Micromonas.</title>
        <authorList>
            <person name="Worden A.Z."/>
            <person name="Lee J.H."/>
            <person name="Mock T."/>
            <person name="Rouze P."/>
            <person name="Simmons M.P."/>
            <person name="Aerts A.L."/>
            <person name="Allen A.E."/>
            <person name="Cuvelier M.L."/>
            <person name="Derelle E."/>
            <person name="Everett M.V."/>
            <person name="Foulon E."/>
            <person name="Grimwood J."/>
            <person name="Gundlach H."/>
            <person name="Henrissat B."/>
            <person name="Napoli C."/>
            <person name="McDonald S.M."/>
            <person name="Parker M.S."/>
            <person name="Rombauts S."/>
            <person name="Salamov A."/>
            <person name="Von Dassow P."/>
            <person name="Badger J.H."/>
            <person name="Coutinho P.M."/>
            <person name="Demir E."/>
            <person name="Dubchak I."/>
            <person name="Gentemann C."/>
            <person name="Eikrem W."/>
            <person name="Gready J.E."/>
            <person name="John U."/>
            <person name="Lanier W."/>
            <person name="Lindquist E.A."/>
            <person name="Lucas S."/>
            <person name="Mayer K.F."/>
            <person name="Moreau H."/>
            <person name="Not F."/>
            <person name="Otillar R."/>
            <person name="Panaud O."/>
            <person name="Pangilinan J."/>
            <person name="Paulsen I."/>
            <person name="Piegu B."/>
            <person name="Poliakov A."/>
            <person name="Robbens S."/>
            <person name="Schmutz J."/>
            <person name="Toulza E."/>
            <person name="Wyss T."/>
            <person name="Zelensky A."/>
            <person name="Zhou K."/>
            <person name="Armbrust E.V."/>
            <person name="Bhattacharya D."/>
            <person name="Goodenough U.W."/>
            <person name="Van de Peer Y."/>
            <person name="Grigoriev I.V."/>
        </authorList>
    </citation>
    <scope>NUCLEOTIDE SEQUENCE [LARGE SCALE GENOMIC DNA]</scope>
    <source>
        <strain evidence="6 7">CCMP1545</strain>
    </source>
</reference>
<evidence type="ECO:0000256" key="1">
    <source>
        <dbReference type="ARBA" id="ARBA00005775"/>
    </source>
</evidence>
<proteinExistence type="inferred from homology"/>
<evidence type="ECO:0000256" key="2">
    <source>
        <dbReference type="ARBA" id="ARBA00022540"/>
    </source>
</evidence>
<dbReference type="Gene3D" id="1.25.40.180">
    <property type="match status" value="2"/>
</dbReference>
<feature type="compositionally biased region" description="Low complexity" evidence="4">
    <location>
        <begin position="119"/>
        <end position="128"/>
    </location>
</feature>
<dbReference type="GO" id="GO:0016281">
    <property type="term" value="C:eukaryotic translation initiation factor 4F complex"/>
    <property type="evidence" value="ECO:0007669"/>
    <property type="project" value="TreeGrafter"/>
</dbReference>
<name>C1N5C3_MICPC</name>
<dbReference type="KEGG" id="mpp:MICPUCDRAFT_42607"/>
<dbReference type="OMA" id="CRIQIPR"/>
<dbReference type="GO" id="GO:0003743">
    <property type="term" value="F:translation initiation factor activity"/>
    <property type="evidence" value="ECO:0007669"/>
    <property type="project" value="UniProtKB-KW"/>
</dbReference>
<organism evidence="7">
    <name type="scientific">Micromonas pusilla (strain CCMP1545)</name>
    <name type="common">Picoplanktonic green alga</name>
    <dbReference type="NCBI Taxonomy" id="564608"/>
    <lineage>
        <taxon>Eukaryota</taxon>
        <taxon>Viridiplantae</taxon>
        <taxon>Chlorophyta</taxon>
        <taxon>Mamiellophyceae</taxon>
        <taxon>Mamiellales</taxon>
        <taxon>Mamiellaceae</taxon>
        <taxon>Micromonas</taxon>
    </lineage>
</organism>
<dbReference type="InterPro" id="IPR003890">
    <property type="entry name" value="MIF4G-like_typ-3"/>
</dbReference>
<dbReference type="Pfam" id="PF02847">
    <property type="entry name" value="MA3"/>
    <property type="match status" value="1"/>
</dbReference>
<evidence type="ECO:0000313" key="7">
    <source>
        <dbReference type="Proteomes" id="UP000001876"/>
    </source>
</evidence>
<dbReference type="GO" id="GO:0003729">
    <property type="term" value="F:mRNA binding"/>
    <property type="evidence" value="ECO:0007669"/>
    <property type="project" value="TreeGrafter"/>
</dbReference>
<feature type="region of interest" description="Disordered" evidence="4">
    <location>
        <begin position="90"/>
        <end position="171"/>
    </location>
</feature>
<dbReference type="Proteomes" id="UP000001876">
    <property type="component" value="Unassembled WGS sequence"/>
</dbReference>
<feature type="domain" description="MI" evidence="5">
    <location>
        <begin position="546"/>
        <end position="674"/>
    </location>
</feature>
<evidence type="ECO:0000259" key="5">
    <source>
        <dbReference type="PROSITE" id="PS51366"/>
    </source>
</evidence>
<keyword evidence="2 6" id="KW-0396">Initiation factor</keyword>
<feature type="region of interest" description="Disordered" evidence="4">
    <location>
        <begin position="1"/>
        <end position="53"/>
    </location>
</feature>
<evidence type="ECO:0000256" key="3">
    <source>
        <dbReference type="ARBA" id="ARBA00022917"/>
    </source>
</evidence>
<evidence type="ECO:0000256" key="4">
    <source>
        <dbReference type="SAM" id="MobiDB-lite"/>
    </source>
</evidence>
<keyword evidence="7" id="KW-1185">Reference proteome</keyword>
<dbReference type="SUPFAM" id="SSF48371">
    <property type="entry name" value="ARM repeat"/>
    <property type="match status" value="2"/>
</dbReference>